<feature type="region of interest" description="Disordered" evidence="6">
    <location>
        <begin position="52"/>
        <end position="71"/>
    </location>
</feature>
<sequence>MSFAVKAFGKNTSSVSQWNAGHAGYVGISKSVNAPTCAGFVVVCVNPTHGLTDTDSDSSRKHSRKHSRGVVTATSNEPHVLLVSTHKNVWGFPKGKRNSGELYDICAFRELKEETGLTHNDINPVDMEMFCLHEVTDKGTPSVKLYLATTDRLVTPIVEDVDELGCAKWMPVSEAYNLLTLKNRKQILRDALSHLKIDIDTYLKEDATEGDSITKVSETVSESENQSHE</sequence>
<dbReference type="InterPro" id="IPR020084">
    <property type="entry name" value="NUDIX_hydrolase_CS"/>
</dbReference>
<gene>
    <name evidence="8" type="ORF">YASMINEVIRUS_519</name>
</gene>
<comment type="cofactor">
    <cofactor evidence="1">
        <name>Mn(2+)</name>
        <dbReference type="ChEBI" id="CHEBI:29035"/>
    </cofactor>
</comment>
<dbReference type="InterPro" id="IPR000086">
    <property type="entry name" value="NUDIX_hydrolase_dom"/>
</dbReference>
<dbReference type="Gene3D" id="3.90.79.10">
    <property type="entry name" value="Nucleoside Triphosphate Pyrophosphohydrolase"/>
    <property type="match status" value="1"/>
</dbReference>
<keyword evidence="3 8" id="KW-0378">Hydrolase</keyword>
<evidence type="ECO:0000256" key="4">
    <source>
        <dbReference type="ARBA" id="ARBA00022842"/>
    </source>
</evidence>
<dbReference type="PANTHER" id="PTHR21340">
    <property type="entry name" value="DIADENOSINE 5,5-P1,P4-TETRAPHOSPHATE PYROPHOSPHOHYDROLASE MUTT"/>
    <property type="match status" value="1"/>
</dbReference>
<evidence type="ECO:0000256" key="2">
    <source>
        <dbReference type="ARBA" id="ARBA00001946"/>
    </source>
</evidence>
<reference evidence="8 9" key="1">
    <citation type="submission" date="2018-10" db="EMBL/GenBank/DDBJ databases">
        <authorList>
            <consortium name="IHU Genomes"/>
        </authorList>
    </citation>
    <scope>NUCLEOTIDE SEQUENCE [LARGE SCALE GENOMIC DNA]</scope>
    <source>
        <strain evidence="8 9">A1</strain>
    </source>
</reference>
<dbReference type="EMBL" id="UPSH01000001">
    <property type="protein sequence ID" value="VBB18056.1"/>
    <property type="molecule type" value="Genomic_DNA"/>
</dbReference>
<keyword evidence="9" id="KW-1185">Reference proteome</keyword>
<keyword evidence="5" id="KW-0464">Manganese</keyword>
<feature type="domain" description="Nudix hydrolase" evidence="7">
    <location>
        <begin position="63"/>
        <end position="193"/>
    </location>
</feature>
<dbReference type="GO" id="GO:0006167">
    <property type="term" value="P:AMP biosynthetic process"/>
    <property type="evidence" value="ECO:0007669"/>
    <property type="project" value="TreeGrafter"/>
</dbReference>
<protein>
    <submittedName>
        <fullName evidence="8">NUDIX hydrolase</fullName>
    </submittedName>
</protein>
<comment type="caution">
    <text evidence="8">The sequence shown here is derived from an EMBL/GenBank/DDBJ whole genome shotgun (WGS) entry which is preliminary data.</text>
</comment>
<evidence type="ECO:0000256" key="6">
    <source>
        <dbReference type="SAM" id="MobiDB-lite"/>
    </source>
</evidence>
<dbReference type="PROSITE" id="PS51462">
    <property type="entry name" value="NUDIX"/>
    <property type="match status" value="1"/>
</dbReference>
<comment type="cofactor">
    <cofactor evidence="2">
        <name>Mg(2+)</name>
        <dbReference type="ChEBI" id="CHEBI:18420"/>
    </cofactor>
</comment>
<dbReference type="PANTHER" id="PTHR21340:SF0">
    <property type="entry name" value="BIS(5'-NUCLEOSYL)-TETRAPHOSPHATASE [ASYMMETRICAL]"/>
    <property type="match status" value="1"/>
</dbReference>
<organism evidence="8 9">
    <name type="scientific">Yasminevirus sp. GU-2018</name>
    <dbReference type="NCBI Taxonomy" id="2420051"/>
    <lineage>
        <taxon>Viruses</taxon>
        <taxon>Varidnaviria</taxon>
        <taxon>Bamfordvirae</taxon>
        <taxon>Nucleocytoviricota</taxon>
        <taxon>Megaviricetes</taxon>
        <taxon>Imitervirales</taxon>
        <taxon>Mimiviridae</taxon>
        <taxon>Klosneuvirinae</taxon>
        <taxon>Yasminevirus</taxon>
        <taxon>Yasminevirus saudimassiliense</taxon>
    </lineage>
</organism>
<accession>A0A5K0UAD6</accession>
<dbReference type="InterPro" id="IPR051325">
    <property type="entry name" value="Nudix_hydrolase_domain"/>
</dbReference>
<proteinExistence type="predicted"/>
<evidence type="ECO:0000256" key="5">
    <source>
        <dbReference type="ARBA" id="ARBA00023211"/>
    </source>
</evidence>
<evidence type="ECO:0000259" key="7">
    <source>
        <dbReference type="PROSITE" id="PS51462"/>
    </source>
</evidence>
<dbReference type="Pfam" id="PF00293">
    <property type="entry name" value="NUDIX"/>
    <property type="match status" value="1"/>
</dbReference>
<dbReference type="Proteomes" id="UP000594342">
    <property type="component" value="Unassembled WGS sequence"/>
</dbReference>
<dbReference type="InterPro" id="IPR015797">
    <property type="entry name" value="NUDIX_hydrolase-like_dom_sf"/>
</dbReference>
<dbReference type="SUPFAM" id="SSF55811">
    <property type="entry name" value="Nudix"/>
    <property type="match status" value="1"/>
</dbReference>
<name>A0A5K0UAD6_9VIRU</name>
<dbReference type="GO" id="GO:0004081">
    <property type="term" value="F:bis(5'-nucleosyl)-tetraphosphatase (asymmetrical) activity"/>
    <property type="evidence" value="ECO:0007669"/>
    <property type="project" value="TreeGrafter"/>
</dbReference>
<evidence type="ECO:0000313" key="8">
    <source>
        <dbReference type="EMBL" id="VBB18056.1"/>
    </source>
</evidence>
<evidence type="ECO:0000313" key="9">
    <source>
        <dbReference type="Proteomes" id="UP000594342"/>
    </source>
</evidence>
<dbReference type="GO" id="GO:0006754">
    <property type="term" value="P:ATP biosynthetic process"/>
    <property type="evidence" value="ECO:0007669"/>
    <property type="project" value="TreeGrafter"/>
</dbReference>
<evidence type="ECO:0000256" key="3">
    <source>
        <dbReference type="ARBA" id="ARBA00022801"/>
    </source>
</evidence>
<keyword evidence="4" id="KW-0460">Magnesium</keyword>
<evidence type="ECO:0000256" key="1">
    <source>
        <dbReference type="ARBA" id="ARBA00001936"/>
    </source>
</evidence>
<dbReference type="PROSITE" id="PS00893">
    <property type="entry name" value="NUDIX_BOX"/>
    <property type="match status" value="1"/>
</dbReference>